<reference evidence="5" key="1">
    <citation type="submission" date="2023-03" db="EMBL/GenBank/DDBJ databases">
        <title>Massive genome expansion in bonnet fungi (Mycena s.s.) driven by repeated elements and novel gene families across ecological guilds.</title>
        <authorList>
            <consortium name="Lawrence Berkeley National Laboratory"/>
            <person name="Harder C.B."/>
            <person name="Miyauchi S."/>
            <person name="Viragh M."/>
            <person name="Kuo A."/>
            <person name="Thoen E."/>
            <person name="Andreopoulos B."/>
            <person name="Lu D."/>
            <person name="Skrede I."/>
            <person name="Drula E."/>
            <person name="Henrissat B."/>
            <person name="Morin E."/>
            <person name="Kohler A."/>
            <person name="Barry K."/>
            <person name="LaButti K."/>
            <person name="Morin E."/>
            <person name="Salamov A."/>
            <person name="Lipzen A."/>
            <person name="Mereny Z."/>
            <person name="Hegedus B."/>
            <person name="Baldrian P."/>
            <person name="Stursova M."/>
            <person name="Weitz H."/>
            <person name="Taylor A."/>
            <person name="Grigoriev I.V."/>
            <person name="Nagy L.G."/>
            <person name="Martin F."/>
            <person name="Kauserud H."/>
        </authorList>
    </citation>
    <scope>NUCLEOTIDE SEQUENCE</scope>
    <source>
        <strain evidence="5">CBHHK200</strain>
    </source>
</reference>
<comment type="similarity">
    <text evidence="1">Belongs to the aldose epimerase family.</text>
</comment>
<evidence type="ECO:0000256" key="3">
    <source>
        <dbReference type="ARBA" id="ARBA00023277"/>
    </source>
</evidence>
<dbReference type="EMBL" id="JARJCM010000006">
    <property type="protein sequence ID" value="KAJ7044490.1"/>
    <property type="molecule type" value="Genomic_DNA"/>
</dbReference>
<dbReference type="Pfam" id="PF01263">
    <property type="entry name" value="Aldose_epim"/>
    <property type="match status" value="1"/>
</dbReference>
<gene>
    <name evidence="5" type="ORF">C8F04DRAFT_588158</name>
</gene>
<dbReference type="GO" id="GO:0004034">
    <property type="term" value="F:aldose 1-epimerase activity"/>
    <property type="evidence" value="ECO:0007669"/>
    <property type="project" value="TreeGrafter"/>
</dbReference>
<dbReference type="InterPro" id="IPR008183">
    <property type="entry name" value="Aldose_1/G6P_1-epimerase"/>
</dbReference>
<dbReference type="SUPFAM" id="SSF74650">
    <property type="entry name" value="Galactose mutarotase-like"/>
    <property type="match status" value="1"/>
</dbReference>
<keyword evidence="3" id="KW-0119">Carbohydrate metabolism</keyword>
<keyword evidence="4" id="KW-0732">Signal</keyword>
<evidence type="ECO:0000313" key="6">
    <source>
        <dbReference type="Proteomes" id="UP001218188"/>
    </source>
</evidence>
<keyword evidence="6" id="KW-1185">Reference proteome</keyword>
<proteinExistence type="inferred from homology"/>
<dbReference type="Gene3D" id="2.70.98.10">
    <property type="match status" value="1"/>
</dbReference>
<comment type="caution">
    <text evidence="5">The sequence shown here is derived from an EMBL/GenBank/DDBJ whole genome shotgun (WGS) entry which is preliminary data.</text>
</comment>
<evidence type="ECO:0000256" key="1">
    <source>
        <dbReference type="ARBA" id="ARBA00006206"/>
    </source>
</evidence>
<accession>A0AAD6TG11</accession>
<dbReference type="PANTHER" id="PTHR10091:SF6">
    <property type="entry name" value="1-EPIMERASE, PUTATIVE (AFU_ORTHOLOGUE AFUA_3G13240)-RELATED"/>
    <property type="match status" value="1"/>
</dbReference>
<protein>
    <submittedName>
        <fullName evidence="5">Galactose mutarotase-like domain-containing protein</fullName>
    </submittedName>
</protein>
<dbReference type="InterPro" id="IPR047215">
    <property type="entry name" value="Galactose_mutarotase-like"/>
</dbReference>
<feature type="signal peptide" evidence="4">
    <location>
        <begin position="1"/>
        <end position="17"/>
    </location>
</feature>
<keyword evidence="2" id="KW-0413">Isomerase</keyword>
<dbReference type="GO" id="GO:0006006">
    <property type="term" value="P:glucose metabolic process"/>
    <property type="evidence" value="ECO:0007669"/>
    <property type="project" value="TreeGrafter"/>
</dbReference>
<evidence type="ECO:0000256" key="4">
    <source>
        <dbReference type="SAM" id="SignalP"/>
    </source>
</evidence>
<name>A0AAD6TG11_9AGAR</name>
<dbReference type="Proteomes" id="UP001218188">
    <property type="component" value="Unassembled WGS sequence"/>
</dbReference>
<dbReference type="InterPro" id="IPR014718">
    <property type="entry name" value="GH-type_carb-bd"/>
</dbReference>
<dbReference type="GO" id="GO:0033499">
    <property type="term" value="P:galactose catabolic process via UDP-galactose, Leloir pathway"/>
    <property type="evidence" value="ECO:0007669"/>
    <property type="project" value="TreeGrafter"/>
</dbReference>
<dbReference type="GO" id="GO:0030246">
    <property type="term" value="F:carbohydrate binding"/>
    <property type="evidence" value="ECO:0007669"/>
    <property type="project" value="InterPro"/>
</dbReference>
<feature type="chain" id="PRO_5042141817" evidence="4">
    <location>
        <begin position="18"/>
        <end position="386"/>
    </location>
</feature>
<dbReference type="PANTHER" id="PTHR10091">
    <property type="entry name" value="ALDOSE-1-EPIMERASE"/>
    <property type="match status" value="1"/>
</dbReference>
<dbReference type="AlphaFoldDB" id="A0AAD6TG11"/>
<sequence>MAFKVLVLAALVLNAVAVSTPRATDPLATVALASPDGSIKANFIAWGATTTNLWVKDKHGSFRDILLGFDNHSLYQTQADGHPYFGPVVGRYANRIRNGTFTIPISKDASGPGKKFQIVENENNGTDTLHGGLIGYDARPWTAIKQSSNSVTFQLVDPNGFQGFPGEVTTEVTYTLENKSQWKISMHSTATELTPIMLSGHHYWNLEAYQESQDLNSHIVQAEASRWVATNGQLIPTGKLNSVEGTPLDFRKAKSLGDSINATAALQNCGTGCVGFDNAWVYDRPNCGESVFSIWSTNSGIKLDVTTDQIALQIYTCNGIFNPDLPIPRKADQGGPSEFYQDHSCLVIEQESIIDAINNPEFGVNQIYGPNRPYTWESTYAFSVLK</sequence>
<evidence type="ECO:0000313" key="5">
    <source>
        <dbReference type="EMBL" id="KAJ7044490.1"/>
    </source>
</evidence>
<evidence type="ECO:0000256" key="2">
    <source>
        <dbReference type="ARBA" id="ARBA00023235"/>
    </source>
</evidence>
<dbReference type="CDD" id="cd09019">
    <property type="entry name" value="galactose_mutarotase_like"/>
    <property type="match status" value="1"/>
</dbReference>
<organism evidence="5 6">
    <name type="scientific">Mycena alexandri</name>
    <dbReference type="NCBI Taxonomy" id="1745969"/>
    <lineage>
        <taxon>Eukaryota</taxon>
        <taxon>Fungi</taxon>
        <taxon>Dikarya</taxon>
        <taxon>Basidiomycota</taxon>
        <taxon>Agaricomycotina</taxon>
        <taxon>Agaricomycetes</taxon>
        <taxon>Agaricomycetidae</taxon>
        <taxon>Agaricales</taxon>
        <taxon>Marasmiineae</taxon>
        <taxon>Mycenaceae</taxon>
        <taxon>Mycena</taxon>
    </lineage>
</organism>
<dbReference type="InterPro" id="IPR011013">
    <property type="entry name" value="Gal_mutarotase_sf_dom"/>
</dbReference>